<name>A0ABU6LUG2_9ACTN</name>
<feature type="compositionally biased region" description="Basic and acidic residues" evidence="1">
    <location>
        <begin position="22"/>
        <end position="41"/>
    </location>
</feature>
<reference evidence="2 3" key="1">
    <citation type="submission" date="2024-01" db="EMBL/GenBank/DDBJ databases">
        <title>Genome analysis.</title>
        <authorList>
            <person name="Zhang K."/>
        </authorList>
    </citation>
    <scope>NUCLEOTIDE SEQUENCE [LARGE SCALE GENOMIC DNA]</scope>
    <source>
        <strain evidence="2 3">CGMCC 4.1753</strain>
    </source>
</reference>
<keyword evidence="3" id="KW-1185">Reference proteome</keyword>
<feature type="region of interest" description="Disordered" evidence="1">
    <location>
        <begin position="1"/>
        <end position="41"/>
    </location>
</feature>
<organism evidence="2 3">
    <name type="scientific">Streptomyces violaceochromogenes</name>
    <dbReference type="NCBI Taxonomy" id="67377"/>
    <lineage>
        <taxon>Bacteria</taxon>
        <taxon>Bacillati</taxon>
        <taxon>Actinomycetota</taxon>
        <taxon>Actinomycetes</taxon>
        <taxon>Kitasatosporales</taxon>
        <taxon>Streptomycetaceae</taxon>
        <taxon>Streptomyces</taxon>
    </lineage>
</organism>
<protein>
    <submittedName>
        <fullName evidence="2">Uncharacterized protein</fullName>
    </submittedName>
</protein>
<comment type="caution">
    <text evidence="2">The sequence shown here is derived from an EMBL/GenBank/DDBJ whole genome shotgun (WGS) entry which is preliminary data.</text>
</comment>
<accession>A0ABU6LUG2</accession>
<gene>
    <name evidence="2" type="ORF">RFN57_12255</name>
</gene>
<proteinExistence type="predicted"/>
<dbReference type="RefSeq" id="WP_191846065.1">
    <property type="nucleotide sequence ID" value="NZ_BMUO01000002.1"/>
</dbReference>
<sequence>MDLYEDPAIWTAGEGGGQVDRQGLRADRAEEAEAARLRPTDRHKEVRLWWSAASRVG</sequence>
<evidence type="ECO:0000256" key="1">
    <source>
        <dbReference type="SAM" id="MobiDB-lite"/>
    </source>
</evidence>
<dbReference type="Proteomes" id="UP001353952">
    <property type="component" value="Unassembled WGS sequence"/>
</dbReference>
<evidence type="ECO:0000313" key="2">
    <source>
        <dbReference type="EMBL" id="MEC7053043.1"/>
    </source>
</evidence>
<dbReference type="EMBL" id="JAYXNZ010000002">
    <property type="protein sequence ID" value="MEC7053043.1"/>
    <property type="molecule type" value="Genomic_DNA"/>
</dbReference>
<evidence type="ECO:0000313" key="3">
    <source>
        <dbReference type="Proteomes" id="UP001353952"/>
    </source>
</evidence>